<evidence type="ECO:0008006" key="4">
    <source>
        <dbReference type="Google" id="ProtNLM"/>
    </source>
</evidence>
<dbReference type="EMBL" id="BAABHK010000014">
    <property type="protein sequence ID" value="GAA4635111.1"/>
    <property type="molecule type" value="Genomic_DNA"/>
</dbReference>
<accession>A0ABP8UMK1</accession>
<evidence type="ECO:0000256" key="1">
    <source>
        <dbReference type="SAM" id="Phobius"/>
    </source>
</evidence>
<comment type="caution">
    <text evidence="2">The sequence shown here is derived from an EMBL/GenBank/DDBJ whole genome shotgun (WGS) entry which is preliminary data.</text>
</comment>
<feature type="transmembrane region" description="Helical" evidence="1">
    <location>
        <begin position="52"/>
        <end position="74"/>
    </location>
</feature>
<gene>
    <name evidence="2" type="ORF">GCM10023196_079370</name>
</gene>
<keyword evidence="1" id="KW-1133">Transmembrane helix</keyword>
<name>A0ABP8UMK1_9ACTN</name>
<dbReference type="Proteomes" id="UP001501442">
    <property type="component" value="Unassembled WGS sequence"/>
</dbReference>
<keyword evidence="3" id="KW-1185">Reference proteome</keyword>
<dbReference type="RefSeq" id="WP_345438079.1">
    <property type="nucleotide sequence ID" value="NZ_BAABHK010000014.1"/>
</dbReference>
<sequence length="184" mass="19293">MTNRMGLALTGLALLCAGGMALATGLGAFGPRRAHRPIWLATASRWVAAHGWFWPAAAAIAGAVALLGAGWLAALGRNRRLRRLAIGDARSGSTRMAARVAVRTVVADVTAYDGVHAVRARLTGRAAAPRMLLRVTCPADADLAGLGRRIRDEALARLRAALARDDITGVVIFDVVREEGRGVA</sequence>
<evidence type="ECO:0000313" key="3">
    <source>
        <dbReference type="Proteomes" id="UP001501442"/>
    </source>
</evidence>
<protein>
    <recommendedName>
        <fullName evidence="4">Alkaline shock response membrane anchor protein AmaP</fullName>
    </recommendedName>
</protein>
<proteinExistence type="predicted"/>
<keyword evidence="1" id="KW-0472">Membrane</keyword>
<evidence type="ECO:0000313" key="2">
    <source>
        <dbReference type="EMBL" id="GAA4635111.1"/>
    </source>
</evidence>
<reference evidence="3" key="1">
    <citation type="journal article" date="2019" name="Int. J. Syst. Evol. Microbiol.">
        <title>The Global Catalogue of Microorganisms (GCM) 10K type strain sequencing project: providing services to taxonomists for standard genome sequencing and annotation.</title>
        <authorList>
            <consortium name="The Broad Institute Genomics Platform"/>
            <consortium name="The Broad Institute Genome Sequencing Center for Infectious Disease"/>
            <person name="Wu L."/>
            <person name="Ma J."/>
        </authorList>
    </citation>
    <scope>NUCLEOTIDE SEQUENCE [LARGE SCALE GENOMIC DNA]</scope>
    <source>
        <strain evidence="3">JCM 17939</strain>
    </source>
</reference>
<keyword evidence="1" id="KW-0812">Transmembrane</keyword>
<organism evidence="2 3">
    <name type="scientific">Actinoallomurus vinaceus</name>
    <dbReference type="NCBI Taxonomy" id="1080074"/>
    <lineage>
        <taxon>Bacteria</taxon>
        <taxon>Bacillati</taxon>
        <taxon>Actinomycetota</taxon>
        <taxon>Actinomycetes</taxon>
        <taxon>Streptosporangiales</taxon>
        <taxon>Thermomonosporaceae</taxon>
        <taxon>Actinoallomurus</taxon>
    </lineage>
</organism>